<protein>
    <submittedName>
        <fullName evidence="3">Uncharacterized protein DUF2846</fullName>
    </submittedName>
</protein>
<reference evidence="3 4" key="1">
    <citation type="submission" date="2019-03" db="EMBL/GenBank/DDBJ databases">
        <title>Genomic analyses of the natural microbiome of Caenorhabditis elegans.</title>
        <authorList>
            <person name="Samuel B."/>
        </authorList>
    </citation>
    <scope>NUCLEOTIDE SEQUENCE [LARGE SCALE GENOMIC DNA]</scope>
    <source>
        <strain evidence="3 4">JUb54</strain>
    </source>
</reference>
<feature type="domain" description="DUF2846" evidence="2">
    <location>
        <begin position="40"/>
        <end position="126"/>
    </location>
</feature>
<accession>A0ABD7QC83</accession>
<dbReference type="RefSeq" id="WP_123706703.1">
    <property type="nucleotide sequence ID" value="NZ_SLYQ01000014.1"/>
</dbReference>
<feature type="chain" id="PRO_5044817147" evidence="1">
    <location>
        <begin position="29"/>
        <end position="155"/>
    </location>
</feature>
<feature type="signal peptide" evidence="1">
    <location>
        <begin position="1"/>
        <end position="28"/>
    </location>
</feature>
<keyword evidence="1" id="KW-0732">Signal</keyword>
<evidence type="ECO:0000313" key="3">
    <source>
        <dbReference type="EMBL" id="TCQ69911.1"/>
    </source>
</evidence>
<evidence type="ECO:0000313" key="4">
    <source>
        <dbReference type="Proteomes" id="UP000295263"/>
    </source>
</evidence>
<comment type="caution">
    <text evidence="3">The sequence shown here is derived from an EMBL/GenBank/DDBJ whole genome shotgun (WGS) entry which is preliminary data.</text>
</comment>
<dbReference type="Proteomes" id="UP000295263">
    <property type="component" value="Unassembled WGS sequence"/>
</dbReference>
<organism evidence="3 4">
    <name type="scientific">Raoultella ornithinolytica</name>
    <name type="common">Klebsiella ornithinolytica</name>
    <dbReference type="NCBI Taxonomy" id="54291"/>
    <lineage>
        <taxon>Bacteria</taxon>
        <taxon>Pseudomonadati</taxon>
        <taxon>Pseudomonadota</taxon>
        <taxon>Gammaproteobacteria</taxon>
        <taxon>Enterobacterales</taxon>
        <taxon>Enterobacteriaceae</taxon>
        <taxon>Klebsiella/Raoultella group</taxon>
        <taxon>Raoultella</taxon>
    </lineage>
</organism>
<gene>
    <name evidence="3" type="ORF">EC841_11420</name>
</gene>
<dbReference type="Pfam" id="PF11008">
    <property type="entry name" value="DUF2846"/>
    <property type="match status" value="1"/>
</dbReference>
<name>A0ABD7QC83_RAOOR</name>
<dbReference type="EMBL" id="SLYQ01000014">
    <property type="protein sequence ID" value="TCQ69911.1"/>
    <property type="molecule type" value="Genomic_DNA"/>
</dbReference>
<sequence length="155" mass="16525">MNKIIFAAVILSSALLGGCASVPLASNAENATAKSFPAPESGKAGLYVYRDSFVGKALKKDVYLDGRCLGETADRVFFYQQISASQPHTLGTESEFSPNNLTLNVAPGKNYFVRQYIKMGVFVGGAGLEQVPESEGMRVVSKPEVKLAVPGKCDN</sequence>
<dbReference type="AlphaFoldDB" id="A0ABD7QC83"/>
<proteinExistence type="predicted"/>
<dbReference type="PIRSF" id="PIRSF012335">
    <property type="entry name" value="UCP012335"/>
    <property type="match status" value="1"/>
</dbReference>
<evidence type="ECO:0000256" key="1">
    <source>
        <dbReference type="SAM" id="SignalP"/>
    </source>
</evidence>
<dbReference type="PROSITE" id="PS51257">
    <property type="entry name" value="PROKAR_LIPOPROTEIN"/>
    <property type="match status" value="1"/>
</dbReference>
<dbReference type="InterPro" id="IPR016596">
    <property type="entry name" value="UCP012335"/>
</dbReference>
<evidence type="ECO:0000259" key="2">
    <source>
        <dbReference type="Pfam" id="PF11008"/>
    </source>
</evidence>
<dbReference type="InterPro" id="IPR022548">
    <property type="entry name" value="DUF2846"/>
</dbReference>